<organism evidence="1 2">
    <name type="scientific">Gloeothece verrucosa (strain PCC 7822)</name>
    <name type="common">Cyanothece sp. (strain PCC 7822)</name>
    <dbReference type="NCBI Taxonomy" id="497965"/>
    <lineage>
        <taxon>Bacteria</taxon>
        <taxon>Bacillati</taxon>
        <taxon>Cyanobacteriota</taxon>
        <taxon>Cyanophyceae</taxon>
        <taxon>Oscillatoriophycideae</taxon>
        <taxon>Chroococcales</taxon>
        <taxon>Aphanothecaceae</taxon>
        <taxon>Gloeothece</taxon>
        <taxon>Gloeothece verrucosa</taxon>
    </lineage>
</organism>
<protein>
    <submittedName>
        <fullName evidence="1">Uncharacterized protein</fullName>
    </submittedName>
</protein>
<dbReference type="RefSeq" id="WP_013325288.1">
    <property type="nucleotide sequence ID" value="NC_014501.1"/>
</dbReference>
<dbReference type="KEGG" id="cyj:Cyan7822_5371"/>
<dbReference type="GO" id="GO:0009035">
    <property type="term" value="F:type I site-specific deoxyribonuclease activity"/>
    <property type="evidence" value="ECO:0007669"/>
    <property type="project" value="UniProtKB-EC"/>
</dbReference>
<keyword evidence="2" id="KW-1185">Reference proteome</keyword>
<dbReference type="Proteomes" id="UP000008206">
    <property type="component" value="Chromosome"/>
</dbReference>
<dbReference type="HOGENOM" id="CLU_090272_0_0_3"/>
<gene>
    <name evidence="1" type="ordered locus">Cyan7822_5371</name>
</gene>
<dbReference type="AlphaFoldDB" id="E0U845"/>
<dbReference type="GO" id="GO:0005524">
    <property type="term" value="F:ATP binding"/>
    <property type="evidence" value="ECO:0007669"/>
    <property type="project" value="UniProtKB-KW"/>
</dbReference>
<accession>E0U845</accession>
<evidence type="ECO:0000313" key="1">
    <source>
        <dbReference type="EMBL" id="ADN17250.1"/>
    </source>
</evidence>
<sequence length="213" mass="24764">MIQTFAITEAVSSLTEVHEIFNLTRNTEDNFFRELLENLPDITDSERQTLNNLKDRYFYYANDNAVTEGTINIIMISPLLELVKLCDPPFKIRAEKAVKIELEDREMSLQGFIDALVVQNQFWLVVIEAKRYGFNVSIAIPQTLAYMMANPYQDKPVYGMATNGEDFIFVKLDQQNSQYNFSDKLTLSKRNNVDFYQVLQTLKKIKNLVSEYQ</sequence>
<name>E0U845_GLOV7</name>
<reference evidence="2" key="1">
    <citation type="journal article" date="2011" name="MBio">
        <title>Novel metabolic attributes of the genus Cyanothece, comprising a group of unicellular nitrogen-fixing Cyanobacteria.</title>
        <authorList>
            <person name="Bandyopadhyay A."/>
            <person name="Elvitigala T."/>
            <person name="Welsh E."/>
            <person name="Stockel J."/>
            <person name="Liberton M."/>
            <person name="Min H."/>
            <person name="Sherman L.A."/>
            <person name="Pakrasi H.B."/>
        </authorList>
    </citation>
    <scope>NUCLEOTIDE SEQUENCE [LARGE SCALE GENOMIC DNA]</scope>
    <source>
        <strain evidence="2">PCC 7822</strain>
    </source>
</reference>
<dbReference type="EMBL" id="CP002198">
    <property type="protein sequence ID" value="ADN17250.1"/>
    <property type="molecule type" value="Genomic_DNA"/>
</dbReference>
<dbReference type="GO" id="GO:0003677">
    <property type="term" value="F:DNA binding"/>
    <property type="evidence" value="ECO:0007669"/>
    <property type="project" value="UniProtKB-KW"/>
</dbReference>
<dbReference type="eggNOG" id="COG2810">
    <property type="taxonomic scope" value="Bacteria"/>
</dbReference>
<dbReference type="STRING" id="497965.Cyan7822_5371"/>
<proteinExistence type="predicted"/>
<dbReference type="Gene3D" id="3.90.1570.30">
    <property type="match status" value="1"/>
</dbReference>
<dbReference type="OrthoDB" id="571432at2"/>
<evidence type="ECO:0000313" key="2">
    <source>
        <dbReference type="Proteomes" id="UP000008206"/>
    </source>
</evidence>
<dbReference type="GO" id="GO:0009307">
    <property type="term" value="P:DNA restriction-modification system"/>
    <property type="evidence" value="ECO:0007669"/>
    <property type="project" value="UniProtKB-KW"/>
</dbReference>